<sequence length="103" mass="12348">MKTVLKWILLTSLLIQFLSVPVYANSKRWIERNQEKARTYITQLKNGADPDRLKRPHLRRHNKWKVKQSRKEIKRAMDRAEALARAGKRYLIRIPDYAFNSDK</sequence>
<evidence type="ECO:0000313" key="1">
    <source>
        <dbReference type="EMBL" id="BCL59700.1"/>
    </source>
</evidence>
<proteinExistence type="predicted"/>
<reference evidence="1" key="1">
    <citation type="submission" date="2020-09" db="EMBL/GenBank/DDBJ databases">
        <title>Desulfogranum mesoprofundum gen. nov., sp. nov., a novel mesophilic, sulfate-reducing chemolithoautotroph isolated from a deep-sea hydrothermal vent chimney in the Suiyo Seamount.</title>
        <authorList>
            <person name="Hashimoto Y."/>
            <person name="Nakagawa S."/>
        </authorList>
    </citation>
    <scope>NUCLEOTIDE SEQUENCE</scope>
    <source>
        <strain evidence="1">KT2</strain>
    </source>
</reference>
<protein>
    <submittedName>
        <fullName evidence="1">Uncharacterized protein</fullName>
    </submittedName>
</protein>
<dbReference type="Proteomes" id="UP000826725">
    <property type="component" value="Chromosome"/>
</dbReference>
<gene>
    <name evidence="1" type="ORF">DGMP_03930</name>
</gene>
<dbReference type="RefSeq" id="WP_228855900.1">
    <property type="nucleotide sequence ID" value="NZ_AP024086.1"/>
</dbReference>
<organism evidence="1 2">
    <name type="scientific">Desulfomarina profundi</name>
    <dbReference type="NCBI Taxonomy" id="2772557"/>
    <lineage>
        <taxon>Bacteria</taxon>
        <taxon>Pseudomonadati</taxon>
        <taxon>Thermodesulfobacteriota</taxon>
        <taxon>Desulfobulbia</taxon>
        <taxon>Desulfobulbales</taxon>
        <taxon>Desulfobulbaceae</taxon>
        <taxon>Desulfomarina</taxon>
    </lineage>
</organism>
<dbReference type="AlphaFoldDB" id="A0A8D5FL56"/>
<dbReference type="EMBL" id="AP024086">
    <property type="protein sequence ID" value="BCL59700.1"/>
    <property type="molecule type" value="Genomic_DNA"/>
</dbReference>
<keyword evidence="2" id="KW-1185">Reference proteome</keyword>
<name>A0A8D5FL56_9BACT</name>
<dbReference type="KEGG" id="dbk:DGMP_03930"/>
<evidence type="ECO:0000313" key="2">
    <source>
        <dbReference type="Proteomes" id="UP000826725"/>
    </source>
</evidence>
<accession>A0A8D5FL56</accession>